<reference evidence="1 2" key="1">
    <citation type="submission" date="2015-09" db="EMBL/GenBank/DDBJ databases">
        <title>Identification and resolution of microdiversity through metagenomic sequencing of parallel consortia.</title>
        <authorList>
            <person name="Nelson W.C."/>
            <person name="Romine M.F."/>
            <person name="Lindemann S.R."/>
        </authorList>
    </citation>
    <scope>NUCLEOTIDE SEQUENCE [LARGE SCALE GENOMIC DNA]</scope>
    <source>
        <strain evidence="1">Ana</strain>
    </source>
</reference>
<dbReference type="EMBL" id="LJZR01000002">
    <property type="protein sequence ID" value="KPQ37211.1"/>
    <property type="molecule type" value="Genomic_DNA"/>
</dbReference>
<sequence length="189" mass="20836">MTNSSPTAHLHLVDLTKEKKERPGWSLTFGTSCAEAAAICLEDQGHQTKAVLQIDGMRACAVNLEWNATDDTMRRFNADQEVATEYGAYGIAALIMPYLTNLTIIERSIKGKGFGFDFWLGDTHNNEGVFQRKARLEVSGIRRGAEATIQSRVKIKLKQIDPSDAVAPGYVSVVEFGTPKVCIVKKCRT</sequence>
<comment type="caution">
    <text evidence="1">The sequence shown here is derived from an EMBL/GenBank/DDBJ whole genome shotgun (WGS) entry which is preliminary data.</text>
</comment>
<dbReference type="AlphaFoldDB" id="A0A0P8DK30"/>
<accession>A0A0P8DK30</accession>
<proteinExistence type="predicted"/>
<dbReference type="PATRIC" id="fig|1666911.3.peg.1611"/>
<protein>
    <submittedName>
        <fullName evidence="1">Uncharacterized protein</fullName>
    </submittedName>
</protein>
<dbReference type="Proteomes" id="UP000050465">
    <property type="component" value="Unassembled WGS sequence"/>
</dbReference>
<name>A0A0P8DK30_9CYAN</name>
<evidence type="ECO:0000313" key="2">
    <source>
        <dbReference type="Proteomes" id="UP000050465"/>
    </source>
</evidence>
<organism evidence="1 2">
    <name type="scientific">Phormidesmis priestleyi Ana</name>
    <dbReference type="NCBI Taxonomy" id="1666911"/>
    <lineage>
        <taxon>Bacteria</taxon>
        <taxon>Bacillati</taxon>
        <taxon>Cyanobacteriota</taxon>
        <taxon>Cyanophyceae</taxon>
        <taxon>Leptolyngbyales</taxon>
        <taxon>Leptolyngbyaceae</taxon>
        <taxon>Phormidesmis</taxon>
    </lineage>
</organism>
<gene>
    <name evidence="1" type="ORF">HLUCCA11_01920</name>
</gene>
<evidence type="ECO:0000313" key="1">
    <source>
        <dbReference type="EMBL" id="KPQ37211.1"/>
    </source>
</evidence>